<organism evidence="1">
    <name type="scientific">Salmonella enterica</name>
    <name type="common">Salmonella choleraesuis</name>
    <dbReference type="NCBI Taxonomy" id="28901"/>
    <lineage>
        <taxon>Bacteria</taxon>
        <taxon>Pseudomonadati</taxon>
        <taxon>Pseudomonadota</taxon>
        <taxon>Gammaproteobacteria</taxon>
        <taxon>Enterobacterales</taxon>
        <taxon>Enterobacteriaceae</taxon>
        <taxon>Salmonella</taxon>
    </lineage>
</organism>
<proteinExistence type="predicted"/>
<dbReference type="AlphaFoldDB" id="A0A5U7TJ64"/>
<gene>
    <name evidence="1" type="ORF">B9239_21135</name>
    <name evidence="2" type="ORF">F3Z22_22835</name>
</gene>
<evidence type="ECO:0000313" key="2">
    <source>
        <dbReference type="EMBL" id="ECW3155537.1"/>
    </source>
</evidence>
<sequence length="63" mass="6851">MQLSTTESEPTPLARDPTIQQLTILATVTSYVPFAPSPVDTVHSHIVVRLTHAGRFILATYCG</sequence>
<protein>
    <submittedName>
        <fullName evidence="1">Uncharacterized protein</fullName>
    </submittedName>
</protein>
<reference evidence="1" key="1">
    <citation type="submission" date="2018-07" db="EMBL/GenBank/DDBJ databases">
        <authorList>
            <consortium name="PulseNet: The National Subtyping Network for Foodborne Disease Surveillance"/>
            <person name="Tarr C.L."/>
            <person name="Trees E."/>
            <person name="Katz L.S."/>
            <person name="Carleton-Romer H.A."/>
            <person name="Stroika S."/>
            <person name="Kucerova Z."/>
            <person name="Roache K.F."/>
            <person name="Sabol A.L."/>
            <person name="Besser J."/>
            <person name="Gerner-Smidt P."/>
        </authorList>
    </citation>
    <scope>NUCLEOTIDE SEQUENCE</scope>
    <source>
        <strain evidence="1">PNUSAS012146</strain>
        <strain evidence="2">PNUSAS099766</strain>
    </source>
</reference>
<evidence type="ECO:0000313" key="1">
    <source>
        <dbReference type="EMBL" id="EBR5888406.1"/>
    </source>
</evidence>
<dbReference type="EMBL" id="AAGSTH010000022">
    <property type="protein sequence ID" value="EBR5888406.1"/>
    <property type="molecule type" value="Genomic_DNA"/>
</dbReference>
<dbReference type="EMBL" id="AAKVZX010000050">
    <property type="protein sequence ID" value="ECW3155537.1"/>
    <property type="molecule type" value="Genomic_DNA"/>
</dbReference>
<name>A0A5U7TJ64_SALER</name>
<accession>A0A5U7TJ64</accession>
<comment type="caution">
    <text evidence="1">The sequence shown here is derived from an EMBL/GenBank/DDBJ whole genome shotgun (WGS) entry which is preliminary data.</text>
</comment>